<sequence length="225" mass="23404">MTREPRAAGGRRDDDTDDCDGHCSECPGGGEPHHPSIFSDDRGAMARRDYAKLLATVGGLTAVGSLAAPLAGLTRVFERSYTGPVYSDGVYLVDGEGERVAESALAKGEKTTVFPEPRPGIAKAPTLLVRRPEDAYAGATNLEYTVGGYAAYSKVCTHAGCMVSNEEGEILVCPCHFGKFDPVDGASVVGGPPPRALPQLPVTLSSDGYLMATGDFEGPIGPGGE</sequence>
<protein>
    <submittedName>
        <fullName evidence="8">Rieske iron-sulfur protein</fullName>
    </submittedName>
</protein>
<dbReference type="PROSITE" id="PS51296">
    <property type="entry name" value="RIESKE"/>
    <property type="match status" value="1"/>
</dbReference>
<reference evidence="8 9" key="1">
    <citation type="journal article" date="2014" name="PLoS Genet.">
        <title>Phylogenetically driven sequencing of extremely halophilic archaea reveals strategies for static and dynamic osmo-response.</title>
        <authorList>
            <person name="Becker E.A."/>
            <person name="Seitzer P.M."/>
            <person name="Tritt A."/>
            <person name="Larsen D."/>
            <person name="Krusor M."/>
            <person name="Yao A.I."/>
            <person name="Wu D."/>
            <person name="Madern D."/>
            <person name="Eisen J.A."/>
            <person name="Darling A.E."/>
            <person name="Facciotti M.T."/>
        </authorList>
    </citation>
    <scope>NUCLEOTIDE SEQUENCE [LARGE SCALE GENOMIC DNA]</scope>
    <source>
        <strain evidence="8 9">JCM 14848</strain>
    </source>
</reference>
<keyword evidence="4" id="KW-0411">Iron-sulfur</keyword>
<feature type="domain" description="Rieske" evidence="7">
    <location>
        <begin position="147"/>
        <end position="211"/>
    </location>
</feature>
<gene>
    <name evidence="8" type="ORF">C474_06992</name>
</gene>
<dbReference type="Pfam" id="PF00355">
    <property type="entry name" value="Rieske"/>
    <property type="match status" value="1"/>
</dbReference>
<evidence type="ECO:0000256" key="2">
    <source>
        <dbReference type="ARBA" id="ARBA00022723"/>
    </source>
</evidence>
<dbReference type="InterPro" id="IPR014349">
    <property type="entry name" value="Rieske_Fe-S_prot"/>
</dbReference>
<evidence type="ECO:0000256" key="4">
    <source>
        <dbReference type="ARBA" id="ARBA00023014"/>
    </source>
</evidence>
<evidence type="ECO:0000313" key="8">
    <source>
        <dbReference type="EMBL" id="ELZ32546.1"/>
    </source>
</evidence>
<dbReference type="Proteomes" id="UP000011513">
    <property type="component" value="Unassembled WGS sequence"/>
</dbReference>
<dbReference type="OrthoDB" id="5623at2157"/>
<dbReference type="Gene3D" id="2.102.10.10">
    <property type="entry name" value="Rieske [2Fe-2S] iron-sulphur domain"/>
    <property type="match status" value="1"/>
</dbReference>
<keyword evidence="2" id="KW-0479">Metal-binding</keyword>
<dbReference type="GO" id="GO:0051537">
    <property type="term" value="F:2 iron, 2 sulfur cluster binding"/>
    <property type="evidence" value="ECO:0007669"/>
    <property type="project" value="UniProtKB-KW"/>
</dbReference>
<evidence type="ECO:0000256" key="5">
    <source>
        <dbReference type="ARBA" id="ARBA00023157"/>
    </source>
</evidence>
<feature type="compositionally biased region" description="Basic and acidic residues" evidence="6">
    <location>
        <begin position="1"/>
        <end position="23"/>
    </location>
</feature>
<dbReference type="SUPFAM" id="SSF50022">
    <property type="entry name" value="ISP domain"/>
    <property type="match status" value="1"/>
</dbReference>
<keyword evidence="3" id="KW-0408">Iron</keyword>
<dbReference type="GO" id="GO:0046872">
    <property type="term" value="F:metal ion binding"/>
    <property type="evidence" value="ECO:0007669"/>
    <property type="project" value="UniProtKB-KW"/>
</dbReference>
<feature type="region of interest" description="Disordered" evidence="6">
    <location>
        <begin position="1"/>
        <end position="37"/>
    </location>
</feature>
<evidence type="ECO:0000256" key="3">
    <source>
        <dbReference type="ARBA" id="ARBA00023004"/>
    </source>
</evidence>
<dbReference type="PANTHER" id="PTHR10134">
    <property type="entry name" value="CYTOCHROME B-C1 COMPLEX SUBUNIT RIESKE, MITOCHONDRIAL"/>
    <property type="match status" value="1"/>
</dbReference>
<dbReference type="eggNOG" id="arCOG01720">
    <property type="taxonomic scope" value="Archaea"/>
</dbReference>
<evidence type="ECO:0000256" key="6">
    <source>
        <dbReference type="SAM" id="MobiDB-lite"/>
    </source>
</evidence>
<keyword evidence="5" id="KW-1015">Disulfide bond</keyword>
<comment type="caution">
    <text evidence="8">The sequence shown here is derived from an EMBL/GenBank/DDBJ whole genome shotgun (WGS) entry which is preliminary data.</text>
</comment>
<dbReference type="InParanoid" id="M0DAT4"/>
<keyword evidence="9" id="KW-1185">Reference proteome</keyword>
<dbReference type="RefSeq" id="WP_008385256.1">
    <property type="nucleotide sequence ID" value="NZ_AOIV01000011.1"/>
</dbReference>
<accession>M0DAT4</accession>
<dbReference type="CDD" id="cd03467">
    <property type="entry name" value="Rieske"/>
    <property type="match status" value="1"/>
</dbReference>
<dbReference type="EMBL" id="AOIV01000011">
    <property type="protein sequence ID" value="ELZ32546.1"/>
    <property type="molecule type" value="Genomic_DNA"/>
</dbReference>
<evidence type="ECO:0000313" key="9">
    <source>
        <dbReference type="Proteomes" id="UP000011513"/>
    </source>
</evidence>
<dbReference type="InterPro" id="IPR017941">
    <property type="entry name" value="Rieske_2Fe-2S"/>
</dbReference>
<name>M0DAT4_HALPD</name>
<dbReference type="AlphaFoldDB" id="M0DAT4"/>
<dbReference type="InterPro" id="IPR036922">
    <property type="entry name" value="Rieske_2Fe-2S_sf"/>
</dbReference>
<organism evidence="8 9">
    <name type="scientific">Halogeometricum pallidum JCM 14848</name>
    <dbReference type="NCBI Taxonomy" id="1227487"/>
    <lineage>
        <taxon>Archaea</taxon>
        <taxon>Methanobacteriati</taxon>
        <taxon>Methanobacteriota</taxon>
        <taxon>Stenosarchaea group</taxon>
        <taxon>Halobacteria</taxon>
        <taxon>Halobacteriales</taxon>
        <taxon>Haloferacaceae</taxon>
        <taxon>Halogeometricum</taxon>
    </lineage>
</organism>
<evidence type="ECO:0000259" key="7">
    <source>
        <dbReference type="PROSITE" id="PS51296"/>
    </source>
</evidence>
<keyword evidence="1" id="KW-0001">2Fe-2S</keyword>
<proteinExistence type="predicted"/>
<evidence type="ECO:0000256" key="1">
    <source>
        <dbReference type="ARBA" id="ARBA00022714"/>
    </source>
</evidence>
<dbReference type="PATRIC" id="fig|1227487.5.peg.1424"/>